<keyword evidence="5" id="KW-0046">Antibiotic resistance</keyword>
<dbReference type="InterPro" id="IPR013525">
    <property type="entry name" value="ABC2_TM"/>
</dbReference>
<dbReference type="GO" id="GO:0046677">
    <property type="term" value="P:response to antibiotic"/>
    <property type="evidence" value="ECO:0007669"/>
    <property type="project" value="UniProtKB-KW"/>
</dbReference>
<keyword evidence="9" id="KW-1185">Reference proteome</keyword>
<sequence length="264" mass="27726">MSTLTQPAHTPTVRYGTGPLRASTIFVGRSIRHSLRDGEGLVMAVALPIMLMLMFTFVFGGAISGDGYIDYVVPGVILITAGFGASSVAVSVNRDLTRGAMRRFRSMPIPAATVLVGHTVASMIRNLVATAVVIGVAVAVGFRPDATPVEWLGALGLVTLWIITVTALFAFVGLAAGSPEAAGAYGFGLLFLPYVSSAFAPIDTMPGWLQPVATYQPVNPIIETIRGLLVGGETAPWAALAWCGGIIAVAAVLVVWRFPRSRDR</sequence>
<feature type="domain" description="ABC transmembrane type-2" evidence="7">
    <location>
        <begin position="39"/>
        <end position="261"/>
    </location>
</feature>
<feature type="transmembrane region" description="Helical" evidence="6">
    <location>
        <begin position="113"/>
        <end position="139"/>
    </location>
</feature>
<dbReference type="PANTHER" id="PTHR43229">
    <property type="entry name" value="NODULATION PROTEIN J"/>
    <property type="match status" value="1"/>
</dbReference>
<proteinExistence type="inferred from homology"/>
<evidence type="ECO:0000313" key="9">
    <source>
        <dbReference type="Proteomes" id="UP000614996"/>
    </source>
</evidence>
<feature type="transmembrane region" description="Helical" evidence="6">
    <location>
        <begin position="71"/>
        <end position="92"/>
    </location>
</feature>
<evidence type="ECO:0000256" key="2">
    <source>
        <dbReference type="ARBA" id="ARBA00022692"/>
    </source>
</evidence>
<dbReference type="PROSITE" id="PS51012">
    <property type="entry name" value="ABC_TM2"/>
    <property type="match status" value="1"/>
</dbReference>
<dbReference type="RefSeq" id="WP_207125136.1">
    <property type="nucleotide sequence ID" value="NZ_BOPO01000045.1"/>
</dbReference>
<feature type="transmembrane region" description="Helical" evidence="6">
    <location>
        <begin position="151"/>
        <end position="175"/>
    </location>
</feature>
<evidence type="ECO:0000259" key="7">
    <source>
        <dbReference type="PROSITE" id="PS51012"/>
    </source>
</evidence>
<dbReference type="PANTHER" id="PTHR43229:SF2">
    <property type="entry name" value="NODULATION PROTEIN J"/>
    <property type="match status" value="1"/>
</dbReference>
<accession>A0A8J4EJP7</accession>
<comment type="subcellular location">
    <subcellularLocation>
        <location evidence="6">Cell membrane</location>
        <topology evidence="6">Multi-pass membrane protein</topology>
    </subcellularLocation>
    <subcellularLocation>
        <location evidence="1">Membrane</location>
        <topology evidence="1">Multi-pass membrane protein</topology>
    </subcellularLocation>
</comment>
<dbReference type="Proteomes" id="UP000614996">
    <property type="component" value="Unassembled WGS sequence"/>
</dbReference>
<feature type="transmembrane region" description="Helical" evidence="6">
    <location>
        <begin position="41"/>
        <end position="65"/>
    </location>
</feature>
<keyword evidence="4 6" id="KW-0472">Membrane</keyword>
<protein>
    <recommendedName>
        <fullName evidence="6">Transport permease protein</fullName>
    </recommendedName>
</protein>
<name>A0A8J4EJP7_9ACTN</name>
<dbReference type="GO" id="GO:0140359">
    <property type="term" value="F:ABC-type transporter activity"/>
    <property type="evidence" value="ECO:0007669"/>
    <property type="project" value="InterPro"/>
</dbReference>
<evidence type="ECO:0000256" key="3">
    <source>
        <dbReference type="ARBA" id="ARBA00022989"/>
    </source>
</evidence>
<evidence type="ECO:0000256" key="4">
    <source>
        <dbReference type="ARBA" id="ARBA00023136"/>
    </source>
</evidence>
<comment type="similarity">
    <text evidence="6">Belongs to the ABC-2 integral membrane protein family.</text>
</comment>
<dbReference type="EMBL" id="BOPO01000045">
    <property type="protein sequence ID" value="GIL27382.1"/>
    <property type="molecule type" value="Genomic_DNA"/>
</dbReference>
<comment type="caution">
    <text evidence="8">The sequence shown here is derived from an EMBL/GenBank/DDBJ whole genome shotgun (WGS) entry which is preliminary data.</text>
</comment>
<organism evidence="8 9">
    <name type="scientific">Actinocatenispora comari</name>
    <dbReference type="NCBI Taxonomy" id="2807577"/>
    <lineage>
        <taxon>Bacteria</taxon>
        <taxon>Bacillati</taxon>
        <taxon>Actinomycetota</taxon>
        <taxon>Actinomycetes</taxon>
        <taxon>Micromonosporales</taxon>
        <taxon>Micromonosporaceae</taxon>
        <taxon>Actinocatenispora</taxon>
    </lineage>
</organism>
<keyword evidence="2 6" id="KW-0812">Transmembrane</keyword>
<dbReference type="Pfam" id="PF01061">
    <property type="entry name" value="ABC2_membrane"/>
    <property type="match status" value="1"/>
</dbReference>
<dbReference type="InterPro" id="IPR000412">
    <property type="entry name" value="ABC_2_transport"/>
</dbReference>
<feature type="transmembrane region" description="Helical" evidence="6">
    <location>
        <begin position="182"/>
        <end position="202"/>
    </location>
</feature>
<dbReference type="PIRSF" id="PIRSF006648">
    <property type="entry name" value="DrrB"/>
    <property type="match status" value="1"/>
</dbReference>
<evidence type="ECO:0000256" key="6">
    <source>
        <dbReference type="RuleBase" id="RU361157"/>
    </source>
</evidence>
<dbReference type="InterPro" id="IPR047817">
    <property type="entry name" value="ABC2_TM_bact-type"/>
</dbReference>
<evidence type="ECO:0000256" key="1">
    <source>
        <dbReference type="ARBA" id="ARBA00004141"/>
    </source>
</evidence>
<dbReference type="InterPro" id="IPR051784">
    <property type="entry name" value="Nod_factor_ABC_transporter"/>
</dbReference>
<keyword evidence="6" id="KW-1003">Cell membrane</keyword>
<dbReference type="AlphaFoldDB" id="A0A8J4EJP7"/>
<reference evidence="9" key="1">
    <citation type="journal article" date="2021" name="Int. J. Syst. Evol. Microbiol.">
        <title>Actinocatenispora comari sp. nov., an endophytic actinomycete isolated from aerial parts of Comarum salesowianum.</title>
        <authorList>
            <person name="Oyunbileg N."/>
            <person name="Iizaka Y."/>
            <person name="Hamada M."/>
            <person name="Davaapurev B.O."/>
            <person name="Fukumoto A."/>
            <person name="Tsetseg B."/>
            <person name="Kato F."/>
            <person name="Tamura T."/>
            <person name="Batkhuu J."/>
            <person name="Anzai Y."/>
        </authorList>
    </citation>
    <scope>NUCLEOTIDE SEQUENCE [LARGE SCALE GENOMIC DNA]</scope>
    <source>
        <strain evidence="9">NUM-2625</strain>
    </source>
</reference>
<keyword evidence="6" id="KW-0813">Transport</keyword>
<feature type="transmembrane region" description="Helical" evidence="6">
    <location>
        <begin position="237"/>
        <end position="258"/>
    </location>
</feature>
<gene>
    <name evidence="8" type="ORF">NUM_26360</name>
</gene>
<evidence type="ECO:0000313" key="8">
    <source>
        <dbReference type="EMBL" id="GIL27382.1"/>
    </source>
</evidence>
<dbReference type="GO" id="GO:0043190">
    <property type="term" value="C:ATP-binding cassette (ABC) transporter complex"/>
    <property type="evidence" value="ECO:0007669"/>
    <property type="project" value="InterPro"/>
</dbReference>
<evidence type="ECO:0000256" key="5">
    <source>
        <dbReference type="ARBA" id="ARBA00023251"/>
    </source>
</evidence>
<keyword evidence="3 6" id="KW-1133">Transmembrane helix</keyword>